<feature type="transmembrane region" description="Helical" evidence="2">
    <location>
        <begin position="38"/>
        <end position="58"/>
    </location>
</feature>
<dbReference type="EMBL" id="FNKK01000002">
    <property type="protein sequence ID" value="SDQ65953.1"/>
    <property type="molecule type" value="Genomic_DNA"/>
</dbReference>
<protein>
    <submittedName>
        <fullName evidence="3">Uncharacterized protein</fullName>
    </submittedName>
</protein>
<gene>
    <name evidence="3" type="ORF">SAMN04489764_1573</name>
</gene>
<evidence type="ECO:0000313" key="3">
    <source>
        <dbReference type="EMBL" id="SDQ65953.1"/>
    </source>
</evidence>
<dbReference type="Proteomes" id="UP000217103">
    <property type="component" value="Unassembled WGS sequence"/>
</dbReference>
<sequence>MIISGEQSATPHLPSSVEAAGPPAAERTTVPLSARARYVRLALAGVCTALLCVGTFWWDDDAFPFGPFRMYSTSTPPNGNIHVMALEARMPDGSWREVPLESSVVGVNRAEVEGQIPRFQADPALVGRLVEAHDRLRPAEPRWTGARLVMRYLKLRDRRFVGTEEKVVAQWLR</sequence>
<keyword evidence="2" id="KW-0812">Transmembrane</keyword>
<evidence type="ECO:0000256" key="2">
    <source>
        <dbReference type="SAM" id="Phobius"/>
    </source>
</evidence>
<organism evidence="3 4">
    <name type="scientific">Thermostaphylospora chromogena</name>
    <dbReference type="NCBI Taxonomy" id="35622"/>
    <lineage>
        <taxon>Bacteria</taxon>
        <taxon>Bacillati</taxon>
        <taxon>Actinomycetota</taxon>
        <taxon>Actinomycetes</taxon>
        <taxon>Streptosporangiales</taxon>
        <taxon>Thermomonosporaceae</taxon>
        <taxon>Thermostaphylospora</taxon>
    </lineage>
</organism>
<accession>A0A1H1CP18</accession>
<keyword evidence="2" id="KW-1133">Transmembrane helix</keyword>
<dbReference type="STRING" id="35622.SAMN04489764_1573"/>
<evidence type="ECO:0000313" key="4">
    <source>
        <dbReference type="Proteomes" id="UP000217103"/>
    </source>
</evidence>
<feature type="region of interest" description="Disordered" evidence="1">
    <location>
        <begin position="1"/>
        <end position="25"/>
    </location>
</feature>
<dbReference type="AlphaFoldDB" id="A0A1H1CP18"/>
<keyword evidence="4" id="KW-1185">Reference proteome</keyword>
<dbReference type="OrthoDB" id="4842880at2"/>
<name>A0A1H1CP18_9ACTN</name>
<evidence type="ECO:0000256" key="1">
    <source>
        <dbReference type="SAM" id="MobiDB-lite"/>
    </source>
</evidence>
<feature type="compositionally biased region" description="Polar residues" evidence="1">
    <location>
        <begin position="1"/>
        <end position="10"/>
    </location>
</feature>
<dbReference type="RefSeq" id="WP_131815465.1">
    <property type="nucleotide sequence ID" value="NZ_FNKK01000002.1"/>
</dbReference>
<reference evidence="3 4" key="1">
    <citation type="submission" date="2016-10" db="EMBL/GenBank/DDBJ databases">
        <authorList>
            <person name="de Groot N.N."/>
        </authorList>
    </citation>
    <scope>NUCLEOTIDE SEQUENCE [LARGE SCALE GENOMIC DNA]</scope>
    <source>
        <strain evidence="3 4">DSM 43794</strain>
    </source>
</reference>
<proteinExistence type="predicted"/>
<keyword evidence="2" id="KW-0472">Membrane</keyword>